<accession>A0A6A5W544</accession>
<name>A0A6A5W544_9PLEO</name>
<evidence type="ECO:0000259" key="1">
    <source>
        <dbReference type="Pfam" id="PF14479"/>
    </source>
</evidence>
<feature type="non-terminal residue" evidence="2">
    <location>
        <position position="176"/>
    </location>
</feature>
<dbReference type="InterPro" id="IPR038305">
    <property type="entry name" value="HeLo_sf"/>
</dbReference>
<dbReference type="Proteomes" id="UP000799779">
    <property type="component" value="Unassembled WGS sequence"/>
</dbReference>
<dbReference type="InterPro" id="IPR029498">
    <property type="entry name" value="HeLo_dom"/>
</dbReference>
<dbReference type="PANTHER" id="PTHR37542:SF3">
    <property type="entry name" value="PRION-INHIBITION AND PROPAGATION HELO DOMAIN-CONTAINING PROTEIN"/>
    <property type="match status" value="1"/>
</dbReference>
<organism evidence="2 3">
    <name type="scientific">Amniculicola lignicola CBS 123094</name>
    <dbReference type="NCBI Taxonomy" id="1392246"/>
    <lineage>
        <taxon>Eukaryota</taxon>
        <taxon>Fungi</taxon>
        <taxon>Dikarya</taxon>
        <taxon>Ascomycota</taxon>
        <taxon>Pezizomycotina</taxon>
        <taxon>Dothideomycetes</taxon>
        <taxon>Pleosporomycetidae</taxon>
        <taxon>Pleosporales</taxon>
        <taxon>Amniculicolaceae</taxon>
        <taxon>Amniculicola</taxon>
    </lineage>
</organism>
<gene>
    <name evidence="2" type="ORF">P154DRAFT_417187</name>
</gene>
<evidence type="ECO:0000313" key="3">
    <source>
        <dbReference type="Proteomes" id="UP000799779"/>
    </source>
</evidence>
<keyword evidence="3" id="KW-1185">Reference proteome</keyword>
<dbReference type="Gene3D" id="1.20.120.1020">
    <property type="entry name" value="Prion-inhibition and propagation, HeLo domain"/>
    <property type="match status" value="1"/>
</dbReference>
<dbReference type="PANTHER" id="PTHR37542">
    <property type="entry name" value="HELO DOMAIN-CONTAINING PROTEIN-RELATED"/>
    <property type="match status" value="1"/>
</dbReference>
<dbReference type="EMBL" id="ML977666">
    <property type="protein sequence ID" value="KAF1994245.1"/>
    <property type="molecule type" value="Genomic_DNA"/>
</dbReference>
<feature type="domain" description="Prion-inhibition and propagation HeLo" evidence="1">
    <location>
        <begin position="6"/>
        <end position="176"/>
    </location>
</feature>
<sequence length="176" mass="19673">MAEAFGLAAGAINIAQVFTTVVDCFGYVELGRKFGRDFQSDLITLRLLSLRLSRWGSAVRIYDDPKLGNPTTSEYELKLAKETLFQILVLFSDSEKKCKKFRLGASAGDLSTYSSADIKEPTLATLDNKMREMATKRQKGTSLLKKTSWALYDKETLERLVGGISTLLENLEKLYP</sequence>
<reference evidence="2" key="1">
    <citation type="journal article" date="2020" name="Stud. Mycol.">
        <title>101 Dothideomycetes genomes: a test case for predicting lifestyles and emergence of pathogens.</title>
        <authorList>
            <person name="Haridas S."/>
            <person name="Albert R."/>
            <person name="Binder M."/>
            <person name="Bloem J."/>
            <person name="Labutti K."/>
            <person name="Salamov A."/>
            <person name="Andreopoulos B."/>
            <person name="Baker S."/>
            <person name="Barry K."/>
            <person name="Bills G."/>
            <person name="Bluhm B."/>
            <person name="Cannon C."/>
            <person name="Castanera R."/>
            <person name="Culley D."/>
            <person name="Daum C."/>
            <person name="Ezra D."/>
            <person name="Gonzalez J."/>
            <person name="Henrissat B."/>
            <person name="Kuo A."/>
            <person name="Liang C."/>
            <person name="Lipzen A."/>
            <person name="Lutzoni F."/>
            <person name="Magnuson J."/>
            <person name="Mondo S."/>
            <person name="Nolan M."/>
            <person name="Ohm R."/>
            <person name="Pangilinan J."/>
            <person name="Park H.-J."/>
            <person name="Ramirez L."/>
            <person name="Alfaro M."/>
            <person name="Sun H."/>
            <person name="Tritt A."/>
            <person name="Yoshinaga Y."/>
            <person name="Zwiers L.-H."/>
            <person name="Turgeon B."/>
            <person name="Goodwin S."/>
            <person name="Spatafora J."/>
            <person name="Crous P."/>
            <person name="Grigoriev I."/>
        </authorList>
    </citation>
    <scope>NUCLEOTIDE SEQUENCE</scope>
    <source>
        <strain evidence="2">CBS 123094</strain>
    </source>
</reference>
<dbReference type="AlphaFoldDB" id="A0A6A5W544"/>
<protein>
    <recommendedName>
        <fullName evidence="1">Prion-inhibition and propagation HeLo domain-containing protein</fullName>
    </recommendedName>
</protein>
<evidence type="ECO:0000313" key="2">
    <source>
        <dbReference type="EMBL" id="KAF1994245.1"/>
    </source>
</evidence>
<proteinExistence type="predicted"/>
<dbReference type="OrthoDB" id="20872at2759"/>
<dbReference type="Pfam" id="PF14479">
    <property type="entry name" value="HeLo"/>
    <property type="match status" value="1"/>
</dbReference>